<feature type="domain" description="Glucosidase II beta subunit N-terminal" evidence="2">
    <location>
        <begin position="83"/>
        <end position="198"/>
    </location>
</feature>
<gene>
    <name evidence="3" type="ORF">HHK36_001793</name>
</gene>
<keyword evidence="4" id="KW-1185">Reference proteome</keyword>
<proteinExistence type="predicted"/>
<protein>
    <recommendedName>
        <fullName evidence="2">Glucosidase II beta subunit N-terminal domain-containing protein</fullName>
    </recommendedName>
</protein>
<keyword evidence="1" id="KW-0472">Membrane</keyword>
<reference evidence="3 4" key="1">
    <citation type="submission" date="2020-04" db="EMBL/GenBank/DDBJ databases">
        <title>Plant Genome Project.</title>
        <authorList>
            <person name="Zhang R.-G."/>
        </authorList>
    </citation>
    <scope>NUCLEOTIDE SEQUENCE [LARGE SCALE GENOMIC DNA]</scope>
    <source>
        <strain evidence="3">YNK0</strain>
        <tissue evidence="3">Leaf</tissue>
    </source>
</reference>
<dbReference type="PANTHER" id="PTHR12630:SF17">
    <property type="entry name" value="EXPRESSED PROTEIN"/>
    <property type="match status" value="1"/>
</dbReference>
<evidence type="ECO:0000259" key="2">
    <source>
        <dbReference type="Pfam" id="PF12999"/>
    </source>
</evidence>
<comment type="caution">
    <text evidence="3">The sequence shown here is derived from an EMBL/GenBank/DDBJ whole genome shotgun (WGS) entry which is preliminary data.</text>
</comment>
<evidence type="ECO:0000313" key="4">
    <source>
        <dbReference type="Proteomes" id="UP000655225"/>
    </source>
</evidence>
<feature type="transmembrane region" description="Helical" evidence="1">
    <location>
        <begin position="196"/>
        <end position="214"/>
    </location>
</feature>
<dbReference type="Pfam" id="PF12999">
    <property type="entry name" value="PRKCSH-like"/>
    <property type="match status" value="1"/>
</dbReference>
<sequence length="283" mass="32052">MDAHIQNYNGDRSPLHFSRLWFFPYRFSLCFDSTYFTSPWNPPTRFSLSLSLSPPNLDHISVVAEEKNFASEVIKCKDGTKSFTRARLNDGFCDCSDGTDEPGTSACPEGKFYCRNVGSKPQLLFSSRVNDLLCDCCDGSDEYDGSIHCPNTCFKDGNVLNNNDNHNSTKTDMGTIHAKETNSRVNLEDLIQKLKGLKMVVILEVVLISCVMAFRLFYRRARSRRRRYRGRNPSLALSEIVQVVLSMHWLLSLWSPSAICNRLESAGFKFHISLDALASHQLP</sequence>
<dbReference type="OrthoDB" id="28322at2759"/>
<evidence type="ECO:0000313" key="3">
    <source>
        <dbReference type="EMBL" id="KAF8413800.1"/>
    </source>
</evidence>
<keyword evidence="1" id="KW-1133">Transmembrane helix</keyword>
<dbReference type="InterPro" id="IPR039794">
    <property type="entry name" value="Gtb1-like"/>
</dbReference>
<keyword evidence="1" id="KW-0812">Transmembrane</keyword>
<dbReference type="GO" id="GO:0006491">
    <property type="term" value="P:N-glycan processing"/>
    <property type="evidence" value="ECO:0007669"/>
    <property type="project" value="TreeGrafter"/>
</dbReference>
<dbReference type="EMBL" id="JABCRI010000001">
    <property type="protein sequence ID" value="KAF8413800.1"/>
    <property type="molecule type" value="Genomic_DNA"/>
</dbReference>
<organism evidence="3 4">
    <name type="scientific">Tetracentron sinense</name>
    <name type="common">Spur-leaf</name>
    <dbReference type="NCBI Taxonomy" id="13715"/>
    <lineage>
        <taxon>Eukaryota</taxon>
        <taxon>Viridiplantae</taxon>
        <taxon>Streptophyta</taxon>
        <taxon>Embryophyta</taxon>
        <taxon>Tracheophyta</taxon>
        <taxon>Spermatophyta</taxon>
        <taxon>Magnoliopsida</taxon>
        <taxon>Trochodendrales</taxon>
        <taxon>Trochodendraceae</taxon>
        <taxon>Tetracentron</taxon>
    </lineage>
</organism>
<dbReference type="AlphaFoldDB" id="A0A834ZY43"/>
<accession>A0A834ZY43</accession>
<dbReference type="PANTHER" id="PTHR12630">
    <property type="entry name" value="N-LINKED OLIGOSACCHARIDE PROCESSING"/>
    <property type="match status" value="1"/>
</dbReference>
<evidence type="ECO:0000256" key="1">
    <source>
        <dbReference type="SAM" id="Phobius"/>
    </source>
</evidence>
<name>A0A834ZY43_TETSI</name>
<dbReference type="Proteomes" id="UP000655225">
    <property type="component" value="Unassembled WGS sequence"/>
</dbReference>
<dbReference type="InterPro" id="IPR028146">
    <property type="entry name" value="PRKCSH_N"/>
</dbReference>
<dbReference type="GO" id="GO:0017177">
    <property type="term" value="C:glucosidase II complex"/>
    <property type="evidence" value="ECO:0007669"/>
    <property type="project" value="TreeGrafter"/>
</dbReference>